<evidence type="ECO:0000259" key="1">
    <source>
        <dbReference type="Pfam" id="PF00149"/>
    </source>
</evidence>
<dbReference type="InterPro" id="IPR004843">
    <property type="entry name" value="Calcineurin-like_PHP"/>
</dbReference>
<dbReference type="SUPFAM" id="SSF56300">
    <property type="entry name" value="Metallo-dependent phosphatases"/>
    <property type="match status" value="1"/>
</dbReference>
<comment type="caution">
    <text evidence="2">The sequence shown here is derived from an EMBL/GenBank/DDBJ whole genome shotgun (WGS) entry which is preliminary data.</text>
</comment>
<reference evidence="2 3" key="1">
    <citation type="submission" date="2019-11" db="EMBL/GenBank/DDBJ databases">
        <title>Whole genome sequencing identifies a novel species of the genus Arsenicicoccus isolated from human blood.</title>
        <authorList>
            <person name="Jeong J.H."/>
            <person name="Kweon O.J."/>
            <person name="Kim H.R."/>
            <person name="Kim T.-H."/>
            <person name="Ha S.-M."/>
            <person name="Lee M.-K."/>
        </authorList>
    </citation>
    <scope>NUCLEOTIDE SEQUENCE [LARGE SCALE GENOMIC DNA]</scope>
    <source>
        <strain evidence="2 3">MKL-02</strain>
    </source>
</reference>
<dbReference type="PANTHER" id="PTHR43143">
    <property type="entry name" value="METALLOPHOSPHOESTERASE, CALCINEURIN SUPERFAMILY"/>
    <property type="match status" value="1"/>
</dbReference>
<name>A0A6I3IGD7_9MICO</name>
<dbReference type="AlphaFoldDB" id="A0A6I3IGD7"/>
<accession>A0A6I3IGD7</accession>
<evidence type="ECO:0000313" key="3">
    <source>
        <dbReference type="Proteomes" id="UP000431092"/>
    </source>
</evidence>
<feature type="domain" description="Calcineurin-like phosphoesterase" evidence="1">
    <location>
        <begin position="76"/>
        <end position="303"/>
    </location>
</feature>
<dbReference type="Gene3D" id="3.60.21.10">
    <property type="match status" value="1"/>
</dbReference>
<organism evidence="2 3">
    <name type="scientific">Arsenicicoccus cauae</name>
    <dbReference type="NCBI Taxonomy" id="2663847"/>
    <lineage>
        <taxon>Bacteria</taxon>
        <taxon>Bacillati</taxon>
        <taxon>Actinomycetota</taxon>
        <taxon>Actinomycetes</taxon>
        <taxon>Micrococcales</taxon>
        <taxon>Intrasporangiaceae</taxon>
        <taxon>Arsenicicoccus</taxon>
    </lineage>
</organism>
<dbReference type="Pfam" id="PF00149">
    <property type="entry name" value="Metallophos"/>
    <property type="match status" value="1"/>
</dbReference>
<dbReference type="GO" id="GO:0016787">
    <property type="term" value="F:hydrolase activity"/>
    <property type="evidence" value="ECO:0007669"/>
    <property type="project" value="InterPro"/>
</dbReference>
<protein>
    <recommendedName>
        <fullName evidence="1">Calcineurin-like phosphoesterase domain-containing protein</fullName>
    </recommendedName>
</protein>
<dbReference type="EMBL" id="WLVL01000044">
    <property type="protein sequence ID" value="MTB73112.1"/>
    <property type="molecule type" value="Genomic_DNA"/>
</dbReference>
<keyword evidence="3" id="KW-1185">Reference proteome</keyword>
<dbReference type="InterPro" id="IPR051918">
    <property type="entry name" value="STPP_CPPED1"/>
</dbReference>
<gene>
    <name evidence="2" type="ORF">GGG17_14300</name>
</gene>
<evidence type="ECO:0000313" key="2">
    <source>
        <dbReference type="EMBL" id="MTB73112.1"/>
    </source>
</evidence>
<dbReference type="Proteomes" id="UP000431092">
    <property type="component" value="Unassembled WGS sequence"/>
</dbReference>
<sequence>MAAAKHPPPTDPVHLAATRDLPISRPERPSLARMRLTPVLATVAAATFTLAATPAHAVTTEPDGAFRDPATYDLAIAHITDTQYLSQCANGAGILPAKMKRCQAIYTGMNQWIVDNAATRKIAYTAHTGDLVDSYWFKTPNLAKGEFSWAAKAQAVLDDAGMPNGVLPGNHDNARGADSSVYNQFFGPARYQAASARATQPYYQGPWKAGDNSNHVDTFRAGGVDFAVVHLGYQPSDAALAWADAEIKKRPRANVIVATHAYLKPGPAPDGVGAPLSDDGARVRGRVVDPNPNVFLVLSGHEHGVGRNVRQDAGSPGHQVIELMADYQDYDAGWDGRGHAGFVRLLQMDVQRGELTVDTFSPSLQSFRSRDYDTKIGRHYSGAEDEFTVPVRLIKG</sequence>
<dbReference type="InterPro" id="IPR029052">
    <property type="entry name" value="Metallo-depent_PP-like"/>
</dbReference>
<dbReference type="PANTHER" id="PTHR43143:SF5">
    <property type="entry name" value="SECRETED PROTEIN"/>
    <property type="match status" value="1"/>
</dbReference>
<proteinExistence type="predicted"/>